<reference evidence="2" key="1">
    <citation type="submission" date="2020-04" db="EMBL/GenBank/DDBJ databases">
        <title>Genome Assembly and Annotation of Botryosphaeria dothidea sdau 11-99, a Latent Pathogen of Apple Fruit Ring Rot in China.</title>
        <authorList>
            <person name="Yu C."/>
            <person name="Diao Y."/>
            <person name="Lu Q."/>
            <person name="Zhao J."/>
            <person name="Cui S."/>
            <person name="Peng C."/>
            <person name="He B."/>
            <person name="Liu H."/>
        </authorList>
    </citation>
    <scope>NUCLEOTIDE SEQUENCE [LARGE SCALE GENOMIC DNA]</scope>
    <source>
        <strain evidence="2">Sdau11-99</strain>
    </source>
</reference>
<proteinExistence type="predicted"/>
<name>A0A8H4N645_9PEZI</name>
<protein>
    <submittedName>
        <fullName evidence="2">Uncharacterized protein</fullName>
    </submittedName>
</protein>
<dbReference type="EMBL" id="WWBZ02000015">
    <property type="protein sequence ID" value="KAF4310465.1"/>
    <property type="molecule type" value="Genomic_DNA"/>
</dbReference>
<gene>
    <name evidence="2" type="ORF">GTA08_BOTSDO13989</name>
</gene>
<evidence type="ECO:0000313" key="2">
    <source>
        <dbReference type="EMBL" id="KAF4310465.1"/>
    </source>
</evidence>
<dbReference type="Proteomes" id="UP000572817">
    <property type="component" value="Unassembled WGS sequence"/>
</dbReference>
<evidence type="ECO:0000256" key="1">
    <source>
        <dbReference type="SAM" id="MobiDB-lite"/>
    </source>
</evidence>
<accession>A0A8H4N645</accession>
<feature type="region of interest" description="Disordered" evidence="1">
    <location>
        <begin position="94"/>
        <end position="125"/>
    </location>
</feature>
<comment type="caution">
    <text evidence="2">The sequence shown here is derived from an EMBL/GenBank/DDBJ whole genome shotgun (WGS) entry which is preliminary data.</text>
</comment>
<dbReference type="AlphaFoldDB" id="A0A8H4N645"/>
<sequence>MHPRLDDKPGGHWTLIIADIYSGKIYIFGVEPGLETEAQMVARNIATLVNNYRLVVEEGQVQWITPFYFTPLVQFAWNFNEAVTTRKRINNREKDARYKRKKKEGVVRDDGNQAHHEADGTSKDQTALAKAGQKITMLLDQGLKLDMFLGGGPEKLDLRWLCLFFSDQPLGLHPGTPILDLMACDPPEALQVLKPLPKVEEVLSMPDELASFFGRGFAKLRPRELTMDMNKVFLPKTAGV</sequence>
<organism evidence="2 3">
    <name type="scientific">Botryosphaeria dothidea</name>
    <dbReference type="NCBI Taxonomy" id="55169"/>
    <lineage>
        <taxon>Eukaryota</taxon>
        <taxon>Fungi</taxon>
        <taxon>Dikarya</taxon>
        <taxon>Ascomycota</taxon>
        <taxon>Pezizomycotina</taxon>
        <taxon>Dothideomycetes</taxon>
        <taxon>Dothideomycetes incertae sedis</taxon>
        <taxon>Botryosphaeriales</taxon>
        <taxon>Botryosphaeriaceae</taxon>
        <taxon>Botryosphaeria</taxon>
    </lineage>
</organism>
<evidence type="ECO:0000313" key="3">
    <source>
        <dbReference type="Proteomes" id="UP000572817"/>
    </source>
</evidence>
<feature type="compositionally biased region" description="Basic and acidic residues" evidence="1">
    <location>
        <begin position="104"/>
        <end position="122"/>
    </location>
</feature>
<keyword evidence="3" id="KW-1185">Reference proteome</keyword>